<evidence type="ECO:0000313" key="1">
    <source>
        <dbReference type="EMBL" id="WOE76351.1"/>
    </source>
</evidence>
<keyword evidence="2" id="KW-1185">Reference proteome</keyword>
<organism evidence="1 2">
    <name type="scientific">Alterisphingorhabdus coralli</name>
    <dbReference type="NCBI Taxonomy" id="3071408"/>
    <lineage>
        <taxon>Bacteria</taxon>
        <taxon>Pseudomonadati</taxon>
        <taxon>Pseudomonadota</taxon>
        <taxon>Alphaproteobacteria</taxon>
        <taxon>Sphingomonadales</taxon>
        <taxon>Sphingomonadaceae</taxon>
        <taxon>Alterisphingorhabdus (ex Yan et al. 2024)</taxon>
    </lineage>
</organism>
<protein>
    <submittedName>
        <fullName evidence="1">Uncharacterized protein</fullName>
    </submittedName>
</protein>
<dbReference type="AlphaFoldDB" id="A0AA97F9F5"/>
<gene>
    <name evidence="1" type="ORF">RB602_06460</name>
</gene>
<sequence>MSRYNKARAQLAAQADTYPFKAVSCTSVAPMSGHQIGRCVSAVTDRGCRTFIFCKEADRDQFVATIETAEIA</sequence>
<reference evidence="1 2" key="1">
    <citation type="submission" date="2023-10" db="EMBL/GenBank/DDBJ databases">
        <title>Complete genome sequence of a Sphingomonadaceae bacterium.</title>
        <authorList>
            <person name="Yan C."/>
        </authorList>
    </citation>
    <scope>NUCLEOTIDE SEQUENCE [LARGE SCALE GENOMIC DNA]</scope>
    <source>
        <strain evidence="1 2">SCSIO 66989</strain>
    </source>
</reference>
<dbReference type="EMBL" id="CP136594">
    <property type="protein sequence ID" value="WOE76351.1"/>
    <property type="molecule type" value="Genomic_DNA"/>
</dbReference>
<proteinExistence type="predicted"/>
<dbReference type="KEGG" id="acoa:RB602_06460"/>
<dbReference type="RefSeq" id="WP_317084006.1">
    <property type="nucleotide sequence ID" value="NZ_CP136594.1"/>
</dbReference>
<evidence type="ECO:0000313" key="2">
    <source>
        <dbReference type="Proteomes" id="UP001302429"/>
    </source>
</evidence>
<name>A0AA97F9F5_9SPHN</name>
<accession>A0AA97F9F5</accession>
<dbReference type="Proteomes" id="UP001302429">
    <property type="component" value="Chromosome"/>
</dbReference>